<dbReference type="AlphaFoldDB" id="A0A0C2DUZ4"/>
<name>A0A0C2DUZ4_9BILA</name>
<sequence>MFLAALWEERFLKTLNTKELREVHKRIEGVKPKIVEMLKISPKEKVSLADLVEHTIKAKKNQVRPKGDSIEEINHKSELGGLLYQGDIVLTKSQAEDIIEDTEMNTNNRPKRQAFLDRRRPETRWHKGVDYYFHPNAST</sequence>
<organism evidence="1 2">
    <name type="scientific">Ancylostoma duodenale</name>
    <dbReference type="NCBI Taxonomy" id="51022"/>
    <lineage>
        <taxon>Eukaryota</taxon>
        <taxon>Metazoa</taxon>
        <taxon>Ecdysozoa</taxon>
        <taxon>Nematoda</taxon>
        <taxon>Chromadorea</taxon>
        <taxon>Rhabditida</taxon>
        <taxon>Rhabditina</taxon>
        <taxon>Rhabditomorpha</taxon>
        <taxon>Strongyloidea</taxon>
        <taxon>Ancylostomatidae</taxon>
        <taxon>Ancylostomatinae</taxon>
        <taxon>Ancylostoma</taxon>
    </lineage>
</organism>
<evidence type="ECO:0000313" key="2">
    <source>
        <dbReference type="Proteomes" id="UP000054047"/>
    </source>
</evidence>
<gene>
    <name evidence="1" type="ORF">ANCDUO_02991</name>
</gene>
<protein>
    <submittedName>
        <fullName evidence="1">Uncharacterized protein</fullName>
    </submittedName>
</protein>
<dbReference type="EMBL" id="KN727018">
    <property type="protein sequence ID" value="KIH66682.1"/>
    <property type="molecule type" value="Genomic_DNA"/>
</dbReference>
<dbReference type="OrthoDB" id="5858430at2759"/>
<dbReference type="Proteomes" id="UP000054047">
    <property type="component" value="Unassembled WGS sequence"/>
</dbReference>
<accession>A0A0C2DUZ4</accession>
<proteinExistence type="predicted"/>
<evidence type="ECO:0000313" key="1">
    <source>
        <dbReference type="EMBL" id="KIH66682.1"/>
    </source>
</evidence>
<reference evidence="1 2" key="1">
    <citation type="submission" date="2013-12" db="EMBL/GenBank/DDBJ databases">
        <title>Draft genome of the parsitic nematode Ancylostoma duodenale.</title>
        <authorList>
            <person name="Mitreva M."/>
        </authorList>
    </citation>
    <scope>NUCLEOTIDE SEQUENCE [LARGE SCALE GENOMIC DNA]</scope>
    <source>
        <strain evidence="1 2">Zhejiang</strain>
    </source>
</reference>
<keyword evidence="2" id="KW-1185">Reference proteome</keyword>